<keyword evidence="3" id="KW-1185">Reference proteome</keyword>
<evidence type="ECO:0000313" key="3">
    <source>
        <dbReference type="Proteomes" id="UP000027265"/>
    </source>
</evidence>
<dbReference type="InParanoid" id="A0A067PNN1"/>
<dbReference type="InterPro" id="IPR001810">
    <property type="entry name" value="F-box_dom"/>
</dbReference>
<dbReference type="EMBL" id="KL197722">
    <property type="protein sequence ID" value="KDQ56413.1"/>
    <property type="molecule type" value="Genomic_DNA"/>
</dbReference>
<gene>
    <name evidence="2" type="ORF">JAAARDRAFT_311510</name>
</gene>
<feature type="domain" description="F-box" evidence="1">
    <location>
        <begin position="1"/>
        <end position="46"/>
    </location>
</feature>
<dbReference type="HOGENOM" id="CLU_855467_0_0_1"/>
<accession>A0A067PNN1</accession>
<evidence type="ECO:0000313" key="2">
    <source>
        <dbReference type="EMBL" id="KDQ56413.1"/>
    </source>
</evidence>
<dbReference type="AlphaFoldDB" id="A0A067PNN1"/>
<sequence>MSIHDFPVELHQAILAHLPLPDLLSAHHVNGVWRSLVPRSTTPHRLFLFNLAFLPHECDPYPHPVTLTTRLTYVEYIESTYSVRIPEEYRIVLTEWPISIPPAGIHWPHGLRFFDDPVKGCTCSRRQFENLQCGCKRRECYADSIFIVTTLLDRIHAGEDFDFEADVESRCELFDKPPLDAPETRMQTLRLLNSYRDFVVVPDNHDYTTASAVTLGIWKRAKWSKLSLLVLDMSAYPITIVDPDSDTEETRVHISRSHLILTGAAKGQIHGWSMSTWYDGFHAENFFEWRVEELKEEQLQALRGGE</sequence>
<dbReference type="Proteomes" id="UP000027265">
    <property type="component" value="Unassembled WGS sequence"/>
</dbReference>
<dbReference type="InterPro" id="IPR036047">
    <property type="entry name" value="F-box-like_dom_sf"/>
</dbReference>
<dbReference type="OrthoDB" id="3250060at2759"/>
<name>A0A067PNN1_9AGAM</name>
<reference evidence="3" key="1">
    <citation type="journal article" date="2014" name="Proc. Natl. Acad. Sci. U.S.A.">
        <title>Extensive sampling of basidiomycete genomes demonstrates inadequacy of the white-rot/brown-rot paradigm for wood decay fungi.</title>
        <authorList>
            <person name="Riley R."/>
            <person name="Salamov A.A."/>
            <person name="Brown D.W."/>
            <person name="Nagy L.G."/>
            <person name="Floudas D."/>
            <person name="Held B.W."/>
            <person name="Levasseur A."/>
            <person name="Lombard V."/>
            <person name="Morin E."/>
            <person name="Otillar R."/>
            <person name="Lindquist E.A."/>
            <person name="Sun H."/>
            <person name="LaButti K.M."/>
            <person name="Schmutz J."/>
            <person name="Jabbour D."/>
            <person name="Luo H."/>
            <person name="Baker S.E."/>
            <person name="Pisabarro A.G."/>
            <person name="Walton J.D."/>
            <person name="Blanchette R.A."/>
            <person name="Henrissat B."/>
            <person name="Martin F."/>
            <person name="Cullen D."/>
            <person name="Hibbett D.S."/>
            <person name="Grigoriev I.V."/>
        </authorList>
    </citation>
    <scope>NUCLEOTIDE SEQUENCE [LARGE SCALE GENOMIC DNA]</scope>
    <source>
        <strain evidence="3">MUCL 33604</strain>
    </source>
</reference>
<dbReference type="PROSITE" id="PS50181">
    <property type="entry name" value="FBOX"/>
    <property type="match status" value="1"/>
</dbReference>
<evidence type="ECO:0000259" key="1">
    <source>
        <dbReference type="PROSITE" id="PS50181"/>
    </source>
</evidence>
<organism evidence="2 3">
    <name type="scientific">Jaapia argillacea MUCL 33604</name>
    <dbReference type="NCBI Taxonomy" id="933084"/>
    <lineage>
        <taxon>Eukaryota</taxon>
        <taxon>Fungi</taxon>
        <taxon>Dikarya</taxon>
        <taxon>Basidiomycota</taxon>
        <taxon>Agaricomycotina</taxon>
        <taxon>Agaricomycetes</taxon>
        <taxon>Agaricomycetidae</taxon>
        <taxon>Jaapiales</taxon>
        <taxon>Jaapiaceae</taxon>
        <taxon>Jaapia</taxon>
    </lineage>
</organism>
<dbReference type="SUPFAM" id="SSF81383">
    <property type="entry name" value="F-box domain"/>
    <property type="match status" value="1"/>
</dbReference>
<proteinExistence type="predicted"/>
<protein>
    <recommendedName>
        <fullName evidence="1">F-box domain-containing protein</fullName>
    </recommendedName>
</protein>